<keyword evidence="5" id="KW-0297">G-protein coupled receptor</keyword>
<evidence type="ECO:0000256" key="4">
    <source>
        <dbReference type="ARBA" id="ARBA00022989"/>
    </source>
</evidence>
<evidence type="ECO:0000256" key="5">
    <source>
        <dbReference type="ARBA" id="ARBA00023040"/>
    </source>
</evidence>
<dbReference type="EMBL" id="OB661333">
    <property type="protein sequence ID" value="CAD7227985.1"/>
    <property type="molecule type" value="Genomic_DNA"/>
</dbReference>
<dbReference type="OrthoDB" id="9946013at2759"/>
<dbReference type="AlphaFoldDB" id="A0A7R8WAG5"/>
<dbReference type="Gene3D" id="1.20.1070.10">
    <property type="entry name" value="Rhodopsin 7-helix transmembrane proteins"/>
    <property type="match status" value="1"/>
</dbReference>
<comment type="subcellular location">
    <subcellularLocation>
        <location evidence="1">Membrane</location>
        <topology evidence="1">Multi-pass membrane protein</topology>
    </subcellularLocation>
</comment>
<keyword evidence="7" id="KW-0675">Receptor</keyword>
<dbReference type="InterPro" id="IPR017452">
    <property type="entry name" value="GPCR_Rhodpsn_7TM"/>
</dbReference>
<dbReference type="PROSITE" id="PS50262">
    <property type="entry name" value="G_PROTEIN_RECEP_F1_2"/>
    <property type="match status" value="1"/>
</dbReference>
<evidence type="ECO:0000256" key="7">
    <source>
        <dbReference type="ARBA" id="ARBA00023170"/>
    </source>
</evidence>
<evidence type="ECO:0000256" key="6">
    <source>
        <dbReference type="ARBA" id="ARBA00023136"/>
    </source>
</evidence>
<evidence type="ECO:0000313" key="9">
    <source>
        <dbReference type="EMBL" id="CAD7227985.1"/>
    </source>
</evidence>
<protein>
    <submittedName>
        <fullName evidence="9">Uncharacterized protein</fullName>
    </submittedName>
</protein>
<dbReference type="SUPFAM" id="SSF81321">
    <property type="entry name" value="Family A G protein-coupled receptor-like"/>
    <property type="match status" value="1"/>
</dbReference>
<sequence>MSSKRTKLYTGHLPMECSTVSSSNPHFGQFPEFTTPMVLIYLILSTKLMLRSTTNFFILNMAMADFMYLLIIPAFIHESSHQNFELGHLWCRCSGFLMNSLRLTSVFTLVTISLDRLRAVLLPLKSPLTMKMSVPIVTFVWSVAFLLSVPQIIYRKYAERVWADYVEKYCSEIPQDLMKWYWIMLLGLMVWIPVTLMIISYSIIFCKLRHLIERQRNVHPIRARQKKQILKMLFIVLVIFCVSWLPFNIFVLVDEFKAEASKNSILKRYKIYRYVALYMSFWSSAMNPFVYAFASENYKRALKVKFFFLL</sequence>
<keyword evidence="8" id="KW-0807">Transducer</keyword>
<keyword evidence="4" id="KW-1133">Transmembrane helix</keyword>
<dbReference type="GO" id="GO:0004930">
    <property type="term" value="F:G protein-coupled receptor activity"/>
    <property type="evidence" value="ECO:0007669"/>
    <property type="project" value="UniProtKB-KW"/>
</dbReference>
<organism evidence="9">
    <name type="scientific">Cyprideis torosa</name>
    <dbReference type="NCBI Taxonomy" id="163714"/>
    <lineage>
        <taxon>Eukaryota</taxon>
        <taxon>Metazoa</taxon>
        <taxon>Ecdysozoa</taxon>
        <taxon>Arthropoda</taxon>
        <taxon>Crustacea</taxon>
        <taxon>Oligostraca</taxon>
        <taxon>Ostracoda</taxon>
        <taxon>Podocopa</taxon>
        <taxon>Podocopida</taxon>
        <taxon>Cytherocopina</taxon>
        <taxon>Cytheroidea</taxon>
        <taxon>Cytherideidae</taxon>
        <taxon>Cyprideis</taxon>
    </lineage>
</organism>
<evidence type="ECO:0000256" key="1">
    <source>
        <dbReference type="ARBA" id="ARBA00004141"/>
    </source>
</evidence>
<feature type="non-terminal residue" evidence="9">
    <location>
        <position position="310"/>
    </location>
</feature>
<dbReference type="GO" id="GO:0005886">
    <property type="term" value="C:plasma membrane"/>
    <property type="evidence" value="ECO:0007669"/>
    <property type="project" value="TreeGrafter"/>
</dbReference>
<evidence type="ECO:0000256" key="3">
    <source>
        <dbReference type="ARBA" id="ARBA00022692"/>
    </source>
</evidence>
<dbReference type="InterPro" id="IPR000276">
    <property type="entry name" value="GPCR_Rhodpsn"/>
</dbReference>
<dbReference type="PRINTS" id="PR00237">
    <property type="entry name" value="GPCRRHODOPSN"/>
</dbReference>
<dbReference type="PANTHER" id="PTHR45695">
    <property type="entry name" value="LEUCOKININ RECEPTOR-RELATED"/>
    <property type="match status" value="1"/>
</dbReference>
<name>A0A7R8WAG5_9CRUS</name>
<accession>A0A7R8WAG5</accession>
<keyword evidence="6" id="KW-0472">Membrane</keyword>
<reference evidence="9" key="1">
    <citation type="submission" date="2020-11" db="EMBL/GenBank/DDBJ databases">
        <authorList>
            <person name="Tran Van P."/>
        </authorList>
    </citation>
    <scope>NUCLEOTIDE SEQUENCE</scope>
</reference>
<dbReference type="Pfam" id="PF00001">
    <property type="entry name" value="7tm_1"/>
    <property type="match status" value="1"/>
</dbReference>
<dbReference type="PANTHER" id="PTHR45695:SF9">
    <property type="entry name" value="LEUCOKININ RECEPTOR"/>
    <property type="match status" value="1"/>
</dbReference>
<comment type="similarity">
    <text evidence="2">Belongs to the G-protein coupled receptor 1 family.</text>
</comment>
<gene>
    <name evidence="9" type="ORF">CTOB1V02_LOCUS5878</name>
</gene>
<evidence type="ECO:0000256" key="8">
    <source>
        <dbReference type="ARBA" id="ARBA00023224"/>
    </source>
</evidence>
<evidence type="ECO:0000256" key="2">
    <source>
        <dbReference type="ARBA" id="ARBA00010663"/>
    </source>
</evidence>
<keyword evidence="3" id="KW-0812">Transmembrane</keyword>
<proteinExistence type="inferred from homology"/>